<protein>
    <submittedName>
        <fullName evidence="2">Uncharacterized protein</fullName>
    </submittedName>
</protein>
<evidence type="ECO:0000256" key="1">
    <source>
        <dbReference type="SAM" id="MobiDB-lite"/>
    </source>
</evidence>
<dbReference type="Proteomes" id="UP000230069">
    <property type="component" value="Unassembled WGS sequence"/>
</dbReference>
<gene>
    <name evidence="2" type="ORF">AQUCO_02100096v1</name>
</gene>
<accession>A0A2G5DER1</accession>
<keyword evidence="3" id="KW-1185">Reference proteome</keyword>
<dbReference type="AlphaFoldDB" id="A0A2G5DER1"/>
<feature type="region of interest" description="Disordered" evidence="1">
    <location>
        <begin position="1"/>
        <end position="38"/>
    </location>
</feature>
<dbReference type="STRING" id="218851.A0A2G5DER1"/>
<organism evidence="2 3">
    <name type="scientific">Aquilegia coerulea</name>
    <name type="common">Rocky mountain columbine</name>
    <dbReference type="NCBI Taxonomy" id="218851"/>
    <lineage>
        <taxon>Eukaryota</taxon>
        <taxon>Viridiplantae</taxon>
        <taxon>Streptophyta</taxon>
        <taxon>Embryophyta</taxon>
        <taxon>Tracheophyta</taxon>
        <taxon>Spermatophyta</taxon>
        <taxon>Magnoliopsida</taxon>
        <taxon>Ranunculales</taxon>
        <taxon>Ranunculaceae</taxon>
        <taxon>Thalictroideae</taxon>
        <taxon>Aquilegia</taxon>
    </lineage>
</organism>
<dbReference type="EMBL" id="KZ305038">
    <property type="protein sequence ID" value="PIA42020.1"/>
    <property type="molecule type" value="Genomic_DNA"/>
</dbReference>
<reference evidence="2 3" key="1">
    <citation type="submission" date="2017-09" db="EMBL/GenBank/DDBJ databases">
        <title>WGS assembly of Aquilegia coerulea Goldsmith.</title>
        <authorList>
            <person name="Hodges S."/>
            <person name="Kramer E."/>
            <person name="Nordborg M."/>
            <person name="Tomkins J."/>
            <person name="Borevitz J."/>
            <person name="Derieg N."/>
            <person name="Yan J."/>
            <person name="Mihaltcheva S."/>
            <person name="Hayes R.D."/>
            <person name="Rokhsar D."/>
        </authorList>
    </citation>
    <scope>NUCLEOTIDE SEQUENCE [LARGE SCALE GENOMIC DNA]</scope>
    <source>
        <strain evidence="3">cv. Goldsmith</strain>
    </source>
</reference>
<name>A0A2G5DER1_AQUCA</name>
<dbReference type="OrthoDB" id="1928932at2759"/>
<dbReference type="EMBL" id="KZ305038">
    <property type="protein sequence ID" value="PIA42021.1"/>
    <property type="molecule type" value="Genomic_DNA"/>
</dbReference>
<sequence>MDWVSSLKESNSVDPAKGSSEGVHGSNASKQMEGSDKKAAVCAEMERLNQLPANAGKGNYATQRMRVLNKILQLMSIQRTKTQDEELELLFAGLSL</sequence>
<proteinExistence type="predicted"/>
<evidence type="ECO:0000313" key="3">
    <source>
        <dbReference type="Proteomes" id="UP000230069"/>
    </source>
</evidence>
<evidence type="ECO:0000313" key="2">
    <source>
        <dbReference type="EMBL" id="PIA42020.1"/>
    </source>
</evidence>